<dbReference type="PIRSF" id="PIRSF001332">
    <property type="entry name" value="Acetolac_decarb"/>
    <property type="match status" value="1"/>
</dbReference>
<comment type="caution">
    <text evidence="10">The sequence shown here is derived from an EMBL/GenBank/DDBJ whole genome shotgun (WGS) entry which is preliminary data.</text>
</comment>
<evidence type="ECO:0000256" key="9">
    <source>
        <dbReference type="PIRNR" id="PIRNR001332"/>
    </source>
</evidence>
<dbReference type="EC" id="4.1.1.5" evidence="4 9"/>
<evidence type="ECO:0000256" key="6">
    <source>
        <dbReference type="ARBA" id="ARBA00022793"/>
    </source>
</evidence>
<protein>
    <recommendedName>
        <fullName evidence="5 9">Alpha-acetolactate decarboxylase</fullName>
        <ecNumber evidence="4 9">4.1.1.5</ecNumber>
    </recommendedName>
</protein>
<sequence length="231" mass="25654">MYQHGTLGALIAGQLQGTTTISDVLTHGDFGIGTLEGSDGEVIFIDNQAYHASSDGAFQKLSGEELTPFATITQFETQQCFNVQSMMDGEAVFNKAREIAMSENLFFAIKITGHFKNIRVRMIPKQTPPYKRLSEVAQHQPEYTREDINGTIVGFYSPQLFHGIASGGFHVHFISDSQDFGGHVLDFEVESGEVEIKNEDTLEQHLPIDNERFLAANIDYSNIAQEISDTE</sequence>
<dbReference type="PANTHER" id="PTHR35524">
    <property type="entry name" value="ALPHA-ACETOLACTATE DECARBOXYLASE"/>
    <property type="match status" value="1"/>
</dbReference>
<evidence type="ECO:0000256" key="1">
    <source>
        <dbReference type="ARBA" id="ARBA00001784"/>
    </source>
</evidence>
<evidence type="ECO:0000256" key="4">
    <source>
        <dbReference type="ARBA" id="ARBA00013204"/>
    </source>
</evidence>
<dbReference type="Gene3D" id="3.30.1330.80">
    <property type="entry name" value="Hypothetical protein, similar to alpha- acetolactate decarboxylase, domain 2"/>
    <property type="match status" value="2"/>
</dbReference>
<comment type="similarity">
    <text evidence="3 9">Belongs to the alpha-acetolactate decarboxylase family.</text>
</comment>
<dbReference type="NCBIfam" id="TIGR01252">
    <property type="entry name" value="acetolac_decarb"/>
    <property type="match status" value="1"/>
</dbReference>
<evidence type="ECO:0000256" key="8">
    <source>
        <dbReference type="ARBA" id="ARBA00023239"/>
    </source>
</evidence>
<keyword evidence="11" id="KW-1185">Reference proteome</keyword>
<name>A0ABT2QMX5_9STAP</name>
<evidence type="ECO:0000256" key="2">
    <source>
        <dbReference type="ARBA" id="ARBA00005170"/>
    </source>
</evidence>
<dbReference type="Pfam" id="PF03306">
    <property type="entry name" value="AAL_decarboxy"/>
    <property type="match status" value="1"/>
</dbReference>
<accession>A0ABT2QMX5</accession>
<evidence type="ECO:0000256" key="5">
    <source>
        <dbReference type="ARBA" id="ARBA00020164"/>
    </source>
</evidence>
<keyword evidence="6 9" id="KW-0210">Decarboxylase</keyword>
<proteinExistence type="inferred from homology"/>
<dbReference type="CDD" id="cd17299">
    <property type="entry name" value="acetolactate_decarboxylase"/>
    <property type="match status" value="1"/>
</dbReference>
<dbReference type="EMBL" id="JAOPKZ010000002">
    <property type="protein sequence ID" value="MCU5745328.1"/>
    <property type="molecule type" value="Genomic_DNA"/>
</dbReference>
<evidence type="ECO:0000313" key="10">
    <source>
        <dbReference type="EMBL" id="MCU5745328.1"/>
    </source>
</evidence>
<dbReference type="RefSeq" id="WP_262853794.1">
    <property type="nucleotide sequence ID" value="NZ_JAOPKZ010000002.1"/>
</dbReference>
<comment type="catalytic activity">
    <reaction evidence="1 9">
        <text>(2S)-2-acetolactate + H(+) = (R)-acetoin + CO2</text>
        <dbReference type="Rhea" id="RHEA:21580"/>
        <dbReference type="ChEBI" id="CHEBI:15378"/>
        <dbReference type="ChEBI" id="CHEBI:15686"/>
        <dbReference type="ChEBI" id="CHEBI:16526"/>
        <dbReference type="ChEBI" id="CHEBI:58476"/>
        <dbReference type="EC" id="4.1.1.5"/>
    </reaction>
</comment>
<dbReference type="GO" id="GO:0047605">
    <property type="term" value="F:acetolactate decarboxylase activity"/>
    <property type="evidence" value="ECO:0007669"/>
    <property type="project" value="UniProtKB-EC"/>
</dbReference>
<dbReference type="PANTHER" id="PTHR35524:SF1">
    <property type="entry name" value="ALPHA-ACETOLACTATE DECARBOXYLASE"/>
    <property type="match status" value="1"/>
</dbReference>
<comment type="pathway">
    <text evidence="2 9">Polyol metabolism; (R,R)-butane-2,3-diol biosynthesis; (R,R)-butane-2,3-diol from pyruvate: step 2/3.</text>
</comment>
<gene>
    <name evidence="10" type="primary">budA</name>
    <name evidence="10" type="ORF">N9R04_01155</name>
</gene>
<dbReference type="SUPFAM" id="SSF117856">
    <property type="entry name" value="AF0104/ALDC/Ptd012-like"/>
    <property type="match status" value="1"/>
</dbReference>
<keyword evidence="7 9" id="KW-0005">Acetoin biosynthesis</keyword>
<reference evidence="10 11" key="1">
    <citation type="journal article" date="2023" name="Int. J. Syst. Evol. Microbiol.">
        <title>Streptococcus sciuri sp. nov., Staphylococcus marylandisciuri sp. nov. and Staphylococcus americanisciuri sp. nov., isolated from faeces of eastern grey squirrel (Sciurus carolinensis).</title>
        <authorList>
            <person name="Volokhov D.V."/>
            <person name="Zagorodnyaya T.A."/>
            <person name="Furtak V.A."/>
            <person name="Nattanmai G."/>
            <person name="Randall L."/>
            <person name="Jose S."/>
            <person name="Gao Y."/>
            <person name="Eisenberg T."/>
            <person name="Delmonte P."/>
            <person name="Blom J."/>
            <person name="Mitchell K.K."/>
        </authorList>
    </citation>
    <scope>NUCLEOTIDE SEQUENCE [LARGE SCALE GENOMIC DNA]</scope>
    <source>
        <strain evidence="10 11">SQ8-PEA</strain>
    </source>
</reference>
<keyword evidence="8 9" id="KW-0456">Lyase</keyword>
<evidence type="ECO:0000313" key="11">
    <source>
        <dbReference type="Proteomes" id="UP001209553"/>
    </source>
</evidence>
<dbReference type="Proteomes" id="UP001209553">
    <property type="component" value="Unassembled WGS sequence"/>
</dbReference>
<evidence type="ECO:0000256" key="3">
    <source>
        <dbReference type="ARBA" id="ARBA00007106"/>
    </source>
</evidence>
<evidence type="ECO:0000256" key="7">
    <source>
        <dbReference type="ARBA" id="ARBA00023061"/>
    </source>
</evidence>
<organism evidence="10 11">
    <name type="scientific">Staphylococcus marylandisciuri</name>
    <dbReference type="NCBI Taxonomy" id="2981529"/>
    <lineage>
        <taxon>Bacteria</taxon>
        <taxon>Bacillati</taxon>
        <taxon>Bacillota</taxon>
        <taxon>Bacilli</taxon>
        <taxon>Bacillales</taxon>
        <taxon>Staphylococcaceae</taxon>
        <taxon>Staphylococcus</taxon>
    </lineage>
</organism>
<dbReference type="InterPro" id="IPR005128">
    <property type="entry name" value="Acetolactate_a_deCO2ase"/>
</dbReference>